<reference evidence="1" key="1">
    <citation type="submission" date="2023-04" db="EMBL/GenBank/DDBJ databases">
        <authorList>
            <person name="Vijverberg K."/>
            <person name="Xiong W."/>
            <person name="Schranz E."/>
        </authorList>
    </citation>
    <scope>NUCLEOTIDE SEQUENCE</scope>
</reference>
<evidence type="ECO:0000313" key="1">
    <source>
        <dbReference type="EMBL" id="CAI9263766.1"/>
    </source>
</evidence>
<dbReference type="Proteomes" id="UP001177003">
    <property type="component" value="Chromosome 0"/>
</dbReference>
<sequence length="115" mass="13727">MGILCLGNFSRIFFIQFNRGSMLSQLKTLEYMTIKNQWESISPERAKRNNFFFSQGLSDLSPISLFITKDKSQAFCSLHNYFKQNNCFCFHWILIQFKNWHVNLLFYPHKTTLLI</sequence>
<dbReference type="EMBL" id="OX465086">
    <property type="protein sequence ID" value="CAI9263766.1"/>
    <property type="molecule type" value="Genomic_DNA"/>
</dbReference>
<accession>A0AA35UZB4</accession>
<evidence type="ECO:0000313" key="2">
    <source>
        <dbReference type="Proteomes" id="UP001177003"/>
    </source>
</evidence>
<proteinExistence type="predicted"/>
<name>A0AA35UZB4_LACSI</name>
<dbReference type="AlphaFoldDB" id="A0AA35UZB4"/>
<protein>
    <submittedName>
        <fullName evidence="1">Uncharacterized protein</fullName>
    </submittedName>
</protein>
<gene>
    <name evidence="1" type="ORF">LSALG_LOCUS4443</name>
</gene>
<organism evidence="1 2">
    <name type="scientific">Lactuca saligna</name>
    <name type="common">Willowleaf lettuce</name>
    <dbReference type="NCBI Taxonomy" id="75948"/>
    <lineage>
        <taxon>Eukaryota</taxon>
        <taxon>Viridiplantae</taxon>
        <taxon>Streptophyta</taxon>
        <taxon>Embryophyta</taxon>
        <taxon>Tracheophyta</taxon>
        <taxon>Spermatophyta</taxon>
        <taxon>Magnoliopsida</taxon>
        <taxon>eudicotyledons</taxon>
        <taxon>Gunneridae</taxon>
        <taxon>Pentapetalae</taxon>
        <taxon>asterids</taxon>
        <taxon>campanulids</taxon>
        <taxon>Asterales</taxon>
        <taxon>Asteraceae</taxon>
        <taxon>Cichorioideae</taxon>
        <taxon>Cichorieae</taxon>
        <taxon>Lactucinae</taxon>
        <taxon>Lactuca</taxon>
    </lineage>
</organism>
<keyword evidence="2" id="KW-1185">Reference proteome</keyword>